<dbReference type="InterPro" id="IPR036282">
    <property type="entry name" value="Glutathione-S-Trfase_C_sf"/>
</dbReference>
<dbReference type="AlphaFoldDB" id="A0A5C8PUS9"/>
<dbReference type="EMBL" id="VDUZ01000003">
    <property type="protein sequence ID" value="TXL81600.1"/>
    <property type="molecule type" value="Genomic_DNA"/>
</dbReference>
<name>A0A5C8PUS9_9HYPH</name>
<dbReference type="Gene3D" id="3.40.30.10">
    <property type="entry name" value="Glutaredoxin"/>
    <property type="match status" value="1"/>
</dbReference>
<dbReference type="SUPFAM" id="SSF47616">
    <property type="entry name" value="GST C-terminal domain-like"/>
    <property type="match status" value="1"/>
</dbReference>
<dbReference type="InterPro" id="IPR054416">
    <property type="entry name" value="GST_UstS-like_C"/>
</dbReference>
<dbReference type="Proteomes" id="UP000321638">
    <property type="component" value="Unassembled WGS sequence"/>
</dbReference>
<dbReference type="InterPro" id="IPR010987">
    <property type="entry name" value="Glutathione-S-Trfase_C-like"/>
</dbReference>
<dbReference type="Pfam" id="PF22041">
    <property type="entry name" value="GST_C_7"/>
    <property type="match status" value="1"/>
</dbReference>
<proteinExistence type="predicted"/>
<evidence type="ECO:0000313" key="3">
    <source>
        <dbReference type="EMBL" id="TXL81600.1"/>
    </source>
</evidence>
<comment type="caution">
    <text evidence="3">The sequence shown here is derived from an EMBL/GenBank/DDBJ whole genome shotgun (WGS) entry which is preliminary data.</text>
</comment>
<feature type="domain" description="GST C-terminal" evidence="2">
    <location>
        <begin position="89"/>
        <end position="234"/>
    </location>
</feature>
<dbReference type="PANTHER" id="PTHR44051:SF8">
    <property type="entry name" value="GLUTATHIONE S-TRANSFERASE GSTA"/>
    <property type="match status" value="1"/>
</dbReference>
<organism evidence="3 4">
    <name type="scientific">Vineibacter terrae</name>
    <dbReference type="NCBI Taxonomy" id="2586908"/>
    <lineage>
        <taxon>Bacteria</taxon>
        <taxon>Pseudomonadati</taxon>
        <taxon>Pseudomonadota</taxon>
        <taxon>Alphaproteobacteria</taxon>
        <taxon>Hyphomicrobiales</taxon>
        <taxon>Vineibacter</taxon>
    </lineage>
</organism>
<dbReference type="PANTHER" id="PTHR44051">
    <property type="entry name" value="GLUTATHIONE S-TRANSFERASE-RELATED"/>
    <property type="match status" value="1"/>
</dbReference>
<dbReference type="GO" id="GO:0016740">
    <property type="term" value="F:transferase activity"/>
    <property type="evidence" value="ECO:0007669"/>
    <property type="project" value="UniProtKB-KW"/>
</dbReference>
<dbReference type="Gene3D" id="1.20.1050.10">
    <property type="match status" value="1"/>
</dbReference>
<accession>A0A5C8PUS9</accession>
<dbReference type="RefSeq" id="WP_147845509.1">
    <property type="nucleotide sequence ID" value="NZ_VDUZ01000003.1"/>
</dbReference>
<sequence length="239" mass="26856">MSLILYERVGHEGRRPSPFSWRIRYALRHKGVAVDYVPMRFADVETVRRLSGQHMVPVLVDGDRVVHDSWNIAVHLEERFPDRPPLFGNEAARGMARFITVWADTALAPLMRRLIYADFVWCLDAGDRAYFRQSRERELGMTLEEACADRATAMASFRRAMGPLERTLAGQAFLGGAAPTYADYAVFSFFQWARLGSPGEILSEDSAVHAWRARMIGLFDGLGDLFAGYPAPQDAAAAR</sequence>
<dbReference type="Pfam" id="PF13417">
    <property type="entry name" value="GST_N_3"/>
    <property type="match status" value="1"/>
</dbReference>
<dbReference type="SFLD" id="SFLDS00019">
    <property type="entry name" value="Glutathione_Transferase_(cytos"/>
    <property type="match status" value="1"/>
</dbReference>
<protein>
    <submittedName>
        <fullName evidence="3">Glutathione S-transferase family protein</fullName>
    </submittedName>
</protein>
<evidence type="ECO:0000313" key="4">
    <source>
        <dbReference type="Proteomes" id="UP000321638"/>
    </source>
</evidence>
<dbReference type="PROSITE" id="PS50405">
    <property type="entry name" value="GST_CTER"/>
    <property type="match status" value="1"/>
</dbReference>
<dbReference type="SFLD" id="SFLDG00358">
    <property type="entry name" value="Main_(cytGST)"/>
    <property type="match status" value="1"/>
</dbReference>
<keyword evidence="3" id="KW-0808">Transferase</keyword>
<evidence type="ECO:0000259" key="2">
    <source>
        <dbReference type="PROSITE" id="PS50405"/>
    </source>
</evidence>
<dbReference type="InterPro" id="IPR004045">
    <property type="entry name" value="Glutathione_S-Trfase_N"/>
</dbReference>
<keyword evidence="4" id="KW-1185">Reference proteome</keyword>
<dbReference type="PROSITE" id="PS50404">
    <property type="entry name" value="GST_NTER"/>
    <property type="match status" value="1"/>
</dbReference>
<reference evidence="3 4" key="1">
    <citation type="submission" date="2019-06" db="EMBL/GenBank/DDBJ databases">
        <title>New taxonomy in bacterial strain CC-CFT640, isolated from vineyard.</title>
        <authorList>
            <person name="Lin S.-Y."/>
            <person name="Tsai C.-F."/>
            <person name="Young C.-C."/>
        </authorList>
    </citation>
    <scope>NUCLEOTIDE SEQUENCE [LARGE SCALE GENOMIC DNA]</scope>
    <source>
        <strain evidence="3 4">CC-CFT640</strain>
    </source>
</reference>
<dbReference type="InterPro" id="IPR040079">
    <property type="entry name" value="Glutathione_S-Trfase"/>
</dbReference>
<dbReference type="SUPFAM" id="SSF52833">
    <property type="entry name" value="Thioredoxin-like"/>
    <property type="match status" value="1"/>
</dbReference>
<evidence type="ECO:0000259" key="1">
    <source>
        <dbReference type="PROSITE" id="PS50404"/>
    </source>
</evidence>
<dbReference type="OrthoDB" id="508035at2"/>
<gene>
    <name evidence="3" type="ORF">FHP25_03475</name>
</gene>
<dbReference type="InterPro" id="IPR036249">
    <property type="entry name" value="Thioredoxin-like_sf"/>
</dbReference>
<feature type="domain" description="GST N-terminal" evidence="1">
    <location>
        <begin position="7"/>
        <end position="84"/>
    </location>
</feature>